<evidence type="ECO:0000256" key="1">
    <source>
        <dbReference type="SAM" id="MobiDB-lite"/>
    </source>
</evidence>
<dbReference type="Proteomes" id="UP000815677">
    <property type="component" value="Unassembled WGS sequence"/>
</dbReference>
<feature type="compositionally biased region" description="Polar residues" evidence="1">
    <location>
        <begin position="16"/>
        <end position="25"/>
    </location>
</feature>
<proteinExistence type="predicted"/>
<feature type="region of interest" description="Disordered" evidence="1">
    <location>
        <begin position="1"/>
        <end position="77"/>
    </location>
</feature>
<name>A0ABQ0LYQ4_MYCCL</name>
<sequence length="122" mass="13319">MKSSSSQRRFRAGAESPSTKRTQTPAGKELEKQSPRFPHSAFNKRDGSMLDGLSPEQERVEPRRSFPSRHAGLPPTTNVSLRTIRIALCGSPSASSFSAASTKAEPQLVVGRVHRKHIVVVV</sequence>
<accession>A0ABQ0LYQ4</accession>
<dbReference type="EMBL" id="DF849148">
    <property type="protein sequence ID" value="GAT55854.1"/>
    <property type="molecule type" value="Genomic_DNA"/>
</dbReference>
<protein>
    <submittedName>
        <fullName evidence="2">Uncharacterized protein</fullName>
    </submittedName>
</protein>
<gene>
    <name evidence="2" type="ORF">MCHLO_12579</name>
</gene>
<evidence type="ECO:0000313" key="2">
    <source>
        <dbReference type="EMBL" id="GAT55854.1"/>
    </source>
</evidence>
<organism evidence="2 3">
    <name type="scientific">Mycena chlorophos</name>
    <name type="common">Agaric fungus</name>
    <name type="synonym">Agaricus chlorophos</name>
    <dbReference type="NCBI Taxonomy" id="658473"/>
    <lineage>
        <taxon>Eukaryota</taxon>
        <taxon>Fungi</taxon>
        <taxon>Dikarya</taxon>
        <taxon>Basidiomycota</taxon>
        <taxon>Agaricomycotina</taxon>
        <taxon>Agaricomycetes</taxon>
        <taxon>Agaricomycetidae</taxon>
        <taxon>Agaricales</taxon>
        <taxon>Marasmiineae</taxon>
        <taxon>Mycenaceae</taxon>
        <taxon>Mycena</taxon>
    </lineage>
</organism>
<keyword evidence="3" id="KW-1185">Reference proteome</keyword>
<reference evidence="2" key="1">
    <citation type="submission" date="2014-09" db="EMBL/GenBank/DDBJ databases">
        <title>Genome sequence of the luminous mushroom Mycena chlorophos for searching fungal bioluminescence genes.</title>
        <authorList>
            <person name="Tanaka Y."/>
            <person name="Kasuga D."/>
            <person name="Oba Y."/>
            <person name="Hase S."/>
            <person name="Sato K."/>
            <person name="Oba Y."/>
            <person name="Sakakibara Y."/>
        </authorList>
    </citation>
    <scope>NUCLEOTIDE SEQUENCE</scope>
</reference>
<evidence type="ECO:0000313" key="3">
    <source>
        <dbReference type="Proteomes" id="UP000815677"/>
    </source>
</evidence>